<evidence type="ECO:0000256" key="5">
    <source>
        <dbReference type="ARBA" id="ARBA00023180"/>
    </source>
</evidence>
<accession>A0ABP1Q872</accession>
<comment type="subcellular location">
    <subcellularLocation>
        <location evidence="1">Secreted</location>
    </subcellularLocation>
</comment>
<keyword evidence="8" id="KW-1185">Reference proteome</keyword>
<sequence length="235" mass="26549">MTLLGNHGIPFKLQAFLGLGLFVALLSHDSAAFMGRRTHTRILPTKTNNPVTVNLYYESLCPDCVEFISQKLCPLWEEMSSYLRIDFVPYGNAETIVSNKTGEISFECQHGPQECAANFIHDCALKHLSYKESIKFICCMESRHSAPGTGEVCAEELEVDYAQIKTCSEGPEGIKLHYAYGQRTDKLVPSHEWVPWILFNGQYNKDDMDHAQDDLLGVLCKYIEDPKPTVCNEVY</sequence>
<dbReference type="PANTHER" id="PTHR13234">
    <property type="entry name" value="GAMMA-INTERFERON INDUCIBLE LYSOSOMAL THIOL REDUCTASE GILT"/>
    <property type="match status" value="1"/>
</dbReference>
<proteinExistence type="inferred from homology"/>
<evidence type="ECO:0000256" key="4">
    <source>
        <dbReference type="ARBA" id="ARBA00022729"/>
    </source>
</evidence>
<protein>
    <recommendedName>
        <fullName evidence="9">Gamma-interferon-inducible lysosomal thiol reductase</fullName>
    </recommendedName>
</protein>
<evidence type="ECO:0008006" key="9">
    <source>
        <dbReference type="Google" id="ProtNLM"/>
    </source>
</evidence>
<comment type="caution">
    <text evidence="7">The sequence shown here is derived from an EMBL/GenBank/DDBJ whole genome shotgun (WGS) entry which is preliminary data.</text>
</comment>
<comment type="similarity">
    <text evidence="2">Belongs to the GILT family.</text>
</comment>
<evidence type="ECO:0000256" key="6">
    <source>
        <dbReference type="SAM" id="SignalP"/>
    </source>
</evidence>
<name>A0ABP1Q872_9HEXA</name>
<evidence type="ECO:0000313" key="8">
    <source>
        <dbReference type="Proteomes" id="UP001642540"/>
    </source>
</evidence>
<evidence type="ECO:0000256" key="2">
    <source>
        <dbReference type="ARBA" id="ARBA00005679"/>
    </source>
</evidence>
<gene>
    <name evidence="7" type="ORF">ODALV1_LOCUS8401</name>
</gene>
<feature type="signal peptide" evidence="6">
    <location>
        <begin position="1"/>
        <end position="32"/>
    </location>
</feature>
<dbReference type="Proteomes" id="UP001642540">
    <property type="component" value="Unassembled WGS sequence"/>
</dbReference>
<feature type="chain" id="PRO_5046256229" description="Gamma-interferon-inducible lysosomal thiol reductase" evidence="6">
    <location>
        <begin position="33"/>
        <end position="235"/>
    </location>
</feature>
<dbReference type="Pfam" id="PF03227">
    <property type="entry name" value="GILT"/>
    <property type="match status" value="1"/>
</dbReference>
<dbReference type="InterPro" id="IPR004911">
    <property type="entry name" value="Interferon-induced_GILT"/>
</dbReference>
<keyword evidence="5" id="KW-0325">Glycoprotein</keyword>
<evidence type="ECO:0000313" key="7">
    <source>
        <dbReference type="EMBL" id="CAL8093074.1"/>
    </source>
</evidence>
<evidence type="ECO:0000256" key="3">
    <source>
        <dbReference type="ARBA" id="ARBA00022525"/>
    </source>
</evidence>
<evidence type="ECO:0000256" key="1">
    <source>
        <dbReference type="ARBA" id="ARBA00004613"/>
    </source>
</evidence>
<reference evidence="7 8" key="1">
    <citation type="submission" date="2024-08" db="EMBL/GenBank/DDBJ databases">
        <authorList>
            <person name="Cucini C."/>
            <person name="Frati F."/>
        </authorList>
    </citation>
    <scope>NUCLEOTIDE SEQUENCE [LARGE SCALE GENOMIC DNA]</scope>
</reference>
<dbReference type="EMBL" id="CAXLJM020000026">
    <property type="protein sequence ID" value="CAL8093074.1"/>
    <property type="molecule type" value="Genomic_DNA"/>
</dbReference>
<keyword evidence="3" id="KW-0964">Secreted</keyword>
<organism evidence="7 8">
    <name type="scientific">Orchesella dallaii</name>
    <dbReference type="NCBI Taxonomy" id="48710"/>
    <lineage>
        <taxon>Eukaryota</taxon>
        <taxon>Metazoa</taxon>
        <taxon>Ecdysozoa</taxon>
        <taxon>Arthropoda</taxon>
        <taxon>Hexapoda</taxon>
        <taxon>Collembola</taxon>
        <taxon>Entomobryomorpha</taxon>
        <taxon>Entomobryoidea</taxon>
        <taxon>Orchesellidae</taxon>
        <taxon>Orchesellinae</taxon>
        <taxon>Orchesella</taxon>
    </lineage>
</organism>
<keyword evidence="4 6" id="KW-0732">Signal</keyword>
<dbReference type="PANTHER" id="PTHR13234:SF8">
    <property type="entry name" value="GAMMA-INTERFERON-INDUCIBLE LYSOSOMAL THIOL REDUCTASE"/>
    <property type="match status" value="1"/>
</dbReference>